<comment type="similarity">
    <text evidence="2 12">Belongs to the MurCDEF family. MurE subfamily.</text>
</comment>
<evidence type="ECO:0000313" key="17">
    <source>
        <dbReference type="EMBL" id="UJF35134.1"/>
    </source>
</evidence>
<dbReference type="SUPFAM" id="SSF53244">
    <property type="entry name" value="MurD-like peptide ligases, peptide-binding domain"/>
    <property type="match status" value="1"/>
</dbReference>
<feature type="modified residue" description="N6-carboxylysine" evidence="12">
    <location>
        <position position="218"/>
    </location>
</feature>
<dbReference type="EC" id="6.3.2.13" evidence="12"/>
<dbReference type="InterPro" id="IPR004101">
    <property type="entry name" value="Mur_ligase_C"/>
</dbReference>
<dbReference type="PANTHER" id="PTHR23135:SF4">
    <property type="entry name" value="UDP-N-ACETYLMURAMOYL-L-ALANYL-D-GLUTAMATE--2,6-DIAMINOPIMELATE LIGASE MURE HOMOLOG, CHLOROPLASTIC"/>
    <property type="match status" value="1"/>
</dbReference>
<dbReference type="InterPro" id="IPR036615">
    <property type="entry name" value="Mur_ligase_C_dom_sf"/>
</dbReference>
<feature type="binding site" evidence="12">
    <location>
        <position position="178"/>
    </location>
    <ligand>
        <name>UDP-N-acetyl-alpha-D-muramoyl-L-alanyl-D-glutamate</name>
        <dbReference type="ChEBI" id="CHEBI:83900"/>
    </ligand>
</feature>
<evidence type="ECO:0000256" key="4">
    <source>
        <dbReference type="ARBA" id="ARBA00022598"/>
    </source>
</evidence>
<comment type="pathway">
    <text evidence="1 12 13">Cell wall biogenesis; peptidoglycan biosynthesis.</text>
</comment>
<dbReference type="NCBIfam" id="NF001126">
    <property type="entry name" value="PRK00139.1-4"/>
    <property type="match status" value="1"/>
</dbReference>
<feature type="binding site" evidence="12">
    <location>
        <begin position="410"/>
        <end position="413"/>
    </location>
    <ligand>
        <name>meso-2,6-diaminopimelate</name>
        <dbReference type="ChEBI" id="CHEBI:57791"/>
    </ligand>
</feature>
<dbReference type="Pfam" id="PF08245">
    <property type="entry name" value="Mur_ligase_M"/>
    <property type="match status" value="1"/>
</dbReference>
<evidence type="ECO:0000256" key="5">
    <source>
        <dbReference type="ARBA" id="ARBA00022618"/>
    </source>
</evidence>
<dbReference type="Pfam" id="PF01225">
    <property type="entry name" value="Mur_ligase"/>
    <property type="match status" value="1"/>
</dbReference>
<comment type="cofactor">
    <cofactor evidence="12">
        <name>Mg(2+)</name>
        <dbReference type="ChEBI" id="CHEBI:18420"/>
    </cofactor>
</comment>
<dbReference type="SUPFAM" id="SSF53623">
    <property type="entry name" value="MurD-like peptide ligases, catalytic domain"/>
    <property type="match status" value="1"/>
</dbReference>
<evidence type="ECO:0000256" key="13">
    <source>
        <dbReference type="RuleBase" id="RU004135"/>
    </source>
</evidence>
<feature type="domain" description="Mur ligase C-terminal" evidence="15">
    <location>
        <begin position="337"/>
        <end position="467"/>
    </location>
</feature>
<dbReference type="InterPro" id="IPR018109">
    <property type="entry name" value="Folylpolyglutamate_synth_CS"/>
</dbReference>
<feature type="domain" description="Mur ligase central" evidence="16">
    <location>
        <begin position="106"/>
        <end position="314"/>
    </location>
</feature>
<feature type="domain" description="Mur ligase N-terminal catalytic" evidence="14">
    <location>
        <begin position="22"/>
        <end position="93"/>
    </location>
</feature>
<feature type="binding site" evidence="12">
    <location>
        <position position="30"/>
    </location>
    <ligand>
        <name>UDP-N-acetyl-alpha-D-muramoyl-L-alanyl-D-glutamate</name>
        <dbReference type="ChEBI" id="CHEBI:83900"/>
    </ligand>
</feature>
<dbReference type="Gene3D" id="3.90.190.20">
    <property type="entry name" value="Mur ligase, C-terminal domain"/>
    <property type="match status" value="1"/>
</dbReference>
<dbReference type="InterPro" id="IPR035911">
    <property type="entry name" value="MurE/MurF_N"/>
</dbReference>
<organism evidence="17 18">
    <name type="scientific">Paenibacillus hexagrammi</name>
    <dbReference type="NCBI Taxonomy" id="2908839"/>
    <lineage>
        <taxon>Bacteria</taxon>
        <taxon>Bacillati</taxon>
        <taxon>Bacillota</taxon>
        <taxon>Bacilli</taxon>
        <taxon>Bacillales</taxon>
        <taxon>Paenibacillaceae</taxon>
        <taxon>Paenibacillus</taxon>
    </lineage>
</organism>
<reference evidence="17 18" key="1">
    <citation type="journal article" date="2024" name="Int. J. Syst. Evol. Microbiol.">
        <title>Paenibacillus hexagrammi sp. nov., a novel bacterium isolated from the gut content of Hexagrammos agrammus.</title>
        <authorList>
            <person name="Jung H.K."/>
            <person name="Kim D.G."/>
            <person name="Zin H."/>
            <person name="Park J."/>
            <person name="Jung H."/>
            <person name="Kim Y.O."/>
            <person name="Kong H.J."/>
            <person name="Kim J.W."/>
            <person name="Kim Y.S."/>
        </authorList>
    </citation>
    <scope>NUCLEOTIDE SEQUENCE [LARGE SCALE GENOMIC DNA]</scope>
    <source>
        <strain evidence="17 18">YPD9-1</strain>
    </source>
</reference>
<evidence type="ECO:0000256" key="9">
    <source>
        <dbReference type="ARBA" id="ARBA00022984"/>
    </source>
</evidence>
<comment type="caution">
    <text evidence="12">Lacks conserved residue(s) required for the propagation of feature annotation.</text>
</comment>
<keyword evidence="9 12" id="KW-0573">Peptidoglycan synthesis</keyword>
<accession>A0ABY3SN35</accession>
<dbReference type="GO" id="GO:0008765">
    <property type="term" value="F:UDP-N-acetylmuramoylalanyl-D-glutamate-2,6-diaminopimelate ligase activity"/>
    <property type="evidence" value="ECO:0007669"/>
    <property type="project" value="UniProtKB-EC"/>
</dbReference>
<feature type="binding site" evidence="12">
    <location>
        <position position="469"/>
    </location>
    <ligand>
        <name>meso-2,6-diaminopimelate</name>
        <dbReference type="ChEBI" id="CHEBI:57791"/>
    </ligand>
</feature>
<keyword evidence="3 12" id="KW-0963">Cytoplasm</keyword>
<evidence type="ECO:0000256" key="10">
    <source>
        <dbReference type="ARBA" id="ARBA00023306"/>
    </source>
</evidence>
<dbReference type="Proteomes" id="UP001649230">
    <property type="component" value="Chromosome"/>
</dbReference>
<keyword evidence="8 12" id="KW-0133">Cell shape</keyword>
<keyword evidence="12" id="KW-0460">Magnesium</keyword>
<dbReference type="SUPFAM" id="SSF63418">
    <property type="entry name" value="MurE/MurF N-terminal domain"/>
    <property type="match status" value="1"/>
</dbReference>
<evidence type="ECO:0000259" key="16">
    <source>
        <dbReference type="Pfam" id="PF08245"/>
    </source>
</evidence>
<evidence type="ECO:0000256" key="12">
    <source>
        <dbReference type="HAMAP-Rule" id="MF_00208"/>
    </source>
</evidence>
<evidence type="ECO:0000256" key="3">
    <source>
        <dbReference type="ARBA" id="ARBA00022490"/>
    </source>
</evidence>
<dbReference type="PROSITE" id="PS01011">
    <property type="entry name" value="FOLYLPOLYGLU_SYNT_1"/>
    <property type="match status" value="1"/>
</dbReference>
<dbReference type="Gene3D" id="3.40.1390.10">
    <property type="entry name" value="MurE/MurF, N-terminal domain"/>
    <property type="match status" value="1"/>
</dbReference>
<dbReference type="RefSeq" id="WP_235121706.1">
    <property type="nucleotide sequence ID" value="NZ_CP090978.1"/>
</dbReference>
<comment type="subcellular location">
    <subcellularLocation>
        <location evidence="12 13">Cytoplasm</location>
    </subcellularLocation>
</comment>
<evidence type="ECO:0000256" key="11">
    <source>
        <dbReference type="ARBA" id="ARBA00023316"/>
    </source>
</evidence>
<dbReference type="PANTHER" id="PTHR23135">
    <property type="entry name" value="MUR LIGASE FAMILY MEMBER"/>
    <property type="match status" value="1"/>
</dbReference>
<evidence type="ECO:0000313" key="18">
    <source>
        <dbReference type="Proteomes" id="UP001649230"/>
    </source>
</evidence>
<dbReference type="NCBIfam" id="TIGR01085">
    <property type="entry name" value="murE"/>
    <property type="match status" value="1"/>
</dbReference>
<feature type="binding site" evidence="12">
    <location>
        <position position="465"/>
    </location>
    <ligand>
        <name>meso-2,6-diaminopimelate</name>
        <dbReference type="ChEBI" id="CHEBI:57791"/>
    </ligand>
</feature>
<gene>
    <name evidence="12" type="primary">murE</name>
    <name evidence="17" type="ORF">L0M14_08385</name>
</gene>
<evidence type="ECO:0000259" key="14">
    <source>
        <dbReference type="Pfam" id="PF01225"/>
    </source>
</evidence>
<dbReference type="EMBL" id="CP090978">
    <property type="protein sequence ID" value="UJF35134.1"/>
    <property type="molecule type" value="Genomic_DNA"/>
</dbReference>
<evidence type="ECO:0000256" key="2">
    <source>
        <dbReference type="ARBA" id="ARBA00005898"/>
    </source>
</evidence>
<keyword evidence="11 12" id="KW-0961">Cell wall biogenesis/degradation</keyword>
<keyword evidence="18" id="KW-1185">Reference proteome</keyword>
<comment type="function">
    <text evidence="12">Catalyzes the addition of meso-diaminopimelic acid to the nucleotide precursor UDP-N-acetylmuramoyl-L-alanyl-D-glutamate (UMAG) in the biosynthesis of bacterial cell-wall peptidoglycan.</text>
</comment>
<keyword evidence="5 12" id="KW-0132">Cell division</keyword>
<evidence type="ECO:0000259" key="15">
    <source>
        <dbReference type="Pfam" id="PF02875"/>
    </source>
</evidence>
<name>A0ABY3SN35_9BACL</name>
<dbReference type="InterPro" id="IPR005761">
    <property type="entry name" value="UDP-N-AcMur-Glu-dNH2Pim_ligase"/>
</dbReference>
<feature type="binding site" evidence="12">
    <location>
        <begin position="108"/>
        <end position="114"/>
    </location>
    <ligand>
        <name>ATP</name>
        <dbReference type="ChEBI" id="CHEBI:30616"/>
    </ligand>
</feature>
<dbReference type="InterPro" id="IPR036565">
    <property type="entry name" value="Mur-like_cat_sf"/>
</dbReference>
<dbReference type="Gene3D" id="3.40.1190.10">
    <property type="entry name" value="Mur-like, catalytic domain"/>
    <property type="match status" value="1"/>
</dbReference>
<proteinExistence type="inferred from homology"/>
<evidence type="ECO:0000256" key="6">
    <source>
        <dbReference type="ARBA" id="ARBA00022741"/>
    </source>
</evidence>
<keyword evidence="7 12" id="KW-0067">ATP-binding</keyword>
<comment type="catalytic activity">
    <reaction evidence="12">
        <text>UDP-N-acetyl-alpha-D-muramoyl-L-alanyl-D-glutamate + meso-2,6-diaminopimelate + ATP = UDP-N-acetyl-alpha-D-muramoyl-L-alanyl-gamma-D-glutamyl-meso-2,6-diaminopimelate + ADP + phosphate + H(+)</text>
        <dbReference type="Rhea" id="RHEA:23676"/>
        <dbReference type="ChEBI" id="CHEBI:15378"/>
        <dbReference type="ChEBI" id="CHEBI:30616"/>
        <dbReference type="ChEBI" id="CHEBI:43474"/>
        <dbReference type="ChEBI" id="CHEBI:57791"/>
        <dbReference type="ChEBI" id="CHEBI:83900"/>
        <dbReference type="ChEBI" id="CHEBI:83905"/>
        <dbReference type="ChEBI" id="CHEBI:456216"/>
        <dbReference type="EC" id="6.3.2.13"/>
    </reaction>
</comment>
<protein>
    <recommendedName>
        <fullName evidence="12">UDP-N-acetylmuramoyl-L-alanyl-D-glutamate--2,6-diaminopimelate ligase</fullName>
        <ecNumber evidence="12">6.3.2.13</ecNumber>
    </recommendedName>
    <alternativeName>
        <fullName evidence="12">Meso-A2pm-adding enzyme</fullName>
    </alternativeName>
    <alternativeName>
        <fullName evidence="12">Meso-diaminopimelate-adding enzyme</fullName>
    </alternativeName>
    <alternativeName>
        <fullName evidence="12">UDP-MurNAc-L-Ala-D-Glu:meso-diaminopimelate ligase</fullName>
    </alternativeName>
    <alternativeName>
        <fullName evidence="12">UDP-MurNAc-tripeptide synthetase</fullName>
    </alternativeName>
    <alternativeName>
        <fullName evidence="12">UDP-N-acetylmuramyl-tripeptide synthetase</fullName>
    </alternativeName>
</protein>
<evidence type="ECO:0000256" key="8">
    <source>
        <dbReference type="ARBA" id="ARBA00022960"/>
    </source>
</evidence>
<dbReference type="InterPro" id="IPR000713">
    <property type="entry name" value="Mur_ligase_N"/>
</dbReference>
<dbReference type="NCBIfam" id="NF001124">
    <property type="entry name" value="PRK00139.1-2"/>
    <property type="match status" value="1"/>
</dbReference>
<dbReference type="Pfam" id="PF02875">
    <property type="entry name" value="Mur_ligase_C"/>
    <property type="match status" value="1"/>
</dbReference>
<dbReference type="InterPro" id="IPR013221">
    <property type="entry name" value="Mur_ligase_cen"/>
</dbReference>
<comment type="PTM">
    <text evidence="12">Carboxylation is probably crucial for Mg(2+) binding and, consequently, for the gamma-phosphate positioning of ATP.</text>
</comment>
<evidence type="ECO:0000256" key="1">
    <source>
        <dbReference type="ARBA" id="ARBA00004752"/>
    </source>
</evidence>
<feature type="binding site" evidence="12">
    <location>
        <position position="186"/>
    </location>
    <ligand>
        <name>UDP-N-acetyl-alpha-D-muramoyl-L-alanyl-D-glutamate</name>
        <dbReference type="ChEBI" id="CHEBI:83900"/>
    </ligand>
</feature>
<dbReference type="HAMAP" id="MF_00208">
    <property type="entry name" value="MurE"/>
    <property type="match status" value="1"/>
</dbReference>
<evidence type="ECO:0000256" key="7">
    <source>
        <dbReference type="ARBA" id="ARBA00022840"/>
    </source>
</evidence>
<feature type="binding site" evidence="12">
    <location>
        <position position="386"/>
    </location>
    <ligand>
        <name>meso-2,6-diaminopimelate</name>
        <dbReference type="ChEBI" id="CHEBI:57791"/>
    </ligand>
</feature>
<feature type="short sequence motif" description="Meso-diaminopimelate recognition motif" evidence="12">
    <location>
        <begin position="410"/>
        <end position="413"/>
    </location>
</feature>
<keyword evidence="10 12" id="KW-0131">Cell cycle</keyword>
<sequence>MNLKELASALLIAHIHGDAEREITGMEADSRKVNPGDVFFCIPGLIADGHDFAPKAVELGAAALVTERVLDLSVPQIVVKDARYAMAALSAHFYRYASKSMKVIGITGTNGKTTSTYLIEKILSDQGFTTGLMGNIHIKVGDEYVENKSTNTQEAVELQRILRKMADCKTDYCVMEVTSNGLDMGRVKGVHFRTGIFTNLTQDHLDYHKTMDNYRAAKGLLFSRLGNSFSANPDERQFAVLNGDDPASDYFKSITAAQVITYGIDTPCDVRAEQIRVTSQGTEFKLVSFVGEAWFRMKLVGKFNVYNALGAIASTLAEGVALEQIRNSLEGVAVVEGRMEPVSEGQDYLVLVDYAHTPDGLENALSTIKEFAEGRIITVFGCGGDRDRTKRPLMGKVTAAYSDYLFVTSDNPRTEDPDAILQDIVPGLEEAGVPQNKYELIVDRKAAIQKAIELAGPGDVVLIAGKGHETYQDIMGVKHDFDDRLVAKAAIRGRSR</sequence>
<keyword evidence="4 12" id="KW-0436">Ligase</keyword>
<keyword evidence="6 12" id="KW-0547">Nucleotide-binding</keyword>